<feature type="transmembrane region" description="Helical" evidence="1">
    <location>
        <begin position="15"/>
        <end position="34"/>
    </location>
</feature>
<dbReference type="PANTHER" id="PTHR32251">
    <property type="entry name" value="3-OXO-5-ALPHA-STEROID 4-DEHYDROGENASE"/>
    <property type="match status" value="1"/>
</dbReference>
<dbReference type="Gene3D" id="1.20.120.1630">
    <property type="match status" value="1"/>
</dbReference>
<keyword evidence="1" id="KW-1133">Transmembrane helix</keyword>
<evidence type="ECO:0000256" key="1">
    <source>
        <dbReference type="SAM" id="Phobius"/>
    </source>
</evidence>
<evidence type="ECO:0000313" key="3">
    <source>
        <dbReference type="Proteomes" id="UP000759537"/>
    </source>
</evidence>
<comment type="caution">
    <text evidence="2">The sequence shown here is derived from an EMBL/GenBank/DDBJ whole genome shotgun (WGS) entry which is preliminary data.</text>
</comment>
<dbReference type="OrthoDB" id="201504at2759"/>
<keyword evidence="1" id="KW-0472">Membrane</keyword>
<feature type="transmembrane region" description="Helical" evidence="1">
    <location>
        <begin position="171"/>
        <end position="190"/>
    </location>
</feature>
<sequence>MSPLPMSNHQDLNSLLEYPLKLCAATTLTTYVLSIVTGNVSQVDRVWTFMPTIYTAYWALLPLWPQNTATWRYLAPYVPEESSHFARDFSPRALLMLGLTVLWMFRLSYNTWRRGLFRLNDEDYRWVVLRNKIPPWLFQIVNLTFIAAIQNALLLLIATPALIAATHPSPLAFSDGVLAAIALGLIAFEFTADNQQYAYHAWKQGTYDVRAHWPGARLAWTKADAARGFCTRGLWSWSRHPNFFAEQSIWGVLNLIPLIPLRGTPVPVSADESALSEALRALVPLSPSLALCLLFISSTRFTEAISASKYPRGYAAYRERVAMFVPMLTPVWGALLTLMGRRREVDELVWGMGAREAEAKDRAKAE</sequence>
<dbReference type="Proteomes" id="UP000759537">
    <property type="component" value="Unassembled WGS sequence"/>
</dbReference>
<reference evidence="2" key="1">
    <citation type="submission" date="2019-10" db="EMBL/GenBank/DDBJ databases">
        <authorList>
            <consortium name="DOE Joint Genome Institute"/>
            <person name="Kuo A."/>
            <person name="Miyauchi S."/>
            <person name="Kiss E."/>
            <person name="Drula E."/>
            <person name="Kohler A."/>
            <person name="Sanchez-Garcia M."/>
            <person name="Andreopoulos B."/>
            <person name="Barry K.W."/>
            <person name="Bonito G."/>
            <person name="Buee M."/>
            <person name="Carver A."/>
            <person name="Chen C."/>
            <person name="Cichocki N."/>
            <person name="Clum A."/>
            <person name="Culley D."/>
            <person name="Crous P.W."/>
            <person name="Fauchery L."/>
            <person name="Girlanda M."/>
            <person name="Hayes R."/>
            <person name="Keri Z."/>
            <person name="LaButti K."/>
            <person name="Lipzen A."/>
            <person name="Lombard V."/>
            <person name="Magnuson J."/>
            <person name="Maillard F."/>
            <person name="Morin E."/>
            <person name="Murat C."/>
            <person name="Nolan M."/>
            <person name="Ohm R."/>
            <person name="Pangilinan J."/>
            <person name="Pereira M."/>
            <person name="Perotto S."/>
            <person name="Peter M."/>
            <person name="Riley R."/>
            <person name="Sitrit Y."/>
            <person name="Stielow B."/>
            <person name="Szollosi G."/>
            <person name="Zifcakova L."/>
            <person name="Stursova M."/>
            <person name="Spatafora J.W."/>
            <person name="Tedersoo L."/>
            <person name="Vaario L.-M."/>
            <person name="Yamada A."/>
            <person name="Yan M."/>
            <person name="Wang P."/>
            <person name="Xu J."/>
            <person name="Bruns T."/>
            <person name="Baldrian P."/>
            <person name="Vilgalys R."/>
            <person name="Henrissat B."/>
            <person name="Grigoriev I.V."/>
            <person name="Hibbett D."/>
            <person name="Nagy L.G."/>
            <person name="Martin F.M."/>
        </authorList>
    </citation>
    <scope>NUCLEOTIDE SEQUENCE</scope>
    <source>
        <strain evidence="2">Prilba</strain>
    </source>
</reference>
<dbReference type="AlphaFoldDB" id="A0A9P5TCU9"/>
<feature type="transmembrane region" description="Helical" evidence="1">
    <location>
        <begin position="89"/>
        <end position="109"/>
    </location>
</feature>
<keyword evidence="1" id="KW-0812">Transmembrane</keyword>
<dbReference type="InterPro" id="IPR010721">
    <property type="entry name" value="UstE-like"/>
</dbReference>
<protein>
    <submittedName>
        <fullName evidence="2">DUF1295-domain-containing protein</fullName>
    </submittedName>
</protein>
<name>A0A9P5TCU9_9AGAM</name>
<feature type="transmembrane region" description="Helical" evidence="1">
    <location>
        <begin position="140"/>
        <end position="165"/>
    </location>
</feature>
<keyword evidence="3" id="KW-1185">Reference proteome</keyword>
<dbReference type="Pfam" id="PF06966">
    <property type="entry name" value="DUF1295"/>
    <property type="match status" value="1"/>
</dbReference>
<organism evidence="2 3">
    <name type="scientific">Russula ochroleuca</name>
    <dbReference type="NCBI Taxonomy" id="152965"/>
    <lineage>
        <taxon>Eukaryota</taxon>
        <taxon>Fungi</taxon>
        <taxon>Dikarya</taxon>
        <taxon>Basidiomycota</taxon>
        <taxon>Agaricomycotina</taxon>
        <taxon>Agaricomycetes</taxon>
        <taxon>Russulales</taxon>
        <taxon>Russulaceae</taxon>
        <taxon>Russula</taxon>
    </lineage>
</organism>
<reference evidence="2" key="2">
    <citation type="journal article" date="2020" name="Nat. Commun.">
        <title>Large-scale genome sequencing of mycorrhizal fungi provides insights into the early evolution of symbiotic traits.</title>
        <authorList>
            <person name="Miyauchi S."/>
            <person name="Kiss E."/>
            <person name="Kuo A."/>
            <person name="Drula E."/>
            <person name="Kohler A."/>
            <person name="Sanchez-Garcia M."/>
            <person name="Morin E."/>
            <person name="Andreopoulos B."/>
            <person name="Barry K.W."/>
            <person name="Bonito G."/>
            <person name="Buee M."/>
            <person name="Carver A."/>
            <person name="Chen C."/>
            <person name="Cichocki N."/>
            <person name="Clum A."/>
            <person name="Culley D."/>
            <person name="Crous P.W."/>
            <person name="Fauchery L."/>
            <person name="Girlanda M."/>
            <person name="Hayes R.D."/>
            <person name="Keri Z."/>
            <person name="LaButti K."/>
            <person name="Lipzen A."/>
            <person name="Lombard V."/>
            <person name="Magnuson J."/>
            <person name="Maillard F."/>
            <person name="Murat C."/>
            <person name="Nolan M."/>
            <person name="Ohm R.A."/>
            <person name="Pangilinan J."/>
            <person name="Pereira M.F."/>
            <person name="Perotto S."/>
            <person name="Peter M."/>
            <person name="Pfister S."/>
            <person name="Riley R."/>
            <person name="Sitrit Y."/>
            <person name="Stielow J.B."/>
            <person name="Szollosi G."/>
            <person name="Zifcakova L."/>
            <person name="Stursova M."/>
            <person name="Spatafora J.W."/>
            <person name="Tedersoo L."/>
            <person name="Vaario L.M."/>
            <person name="Yamada A."/>
            <person name="Yan M."/>
            <person name="Wang P."/>
            <person name="Xu J."/>
            <person name="Bruns T."/>
            <person name="Baldrian P."/>
            <person name="Vilgalys R."/>
            <person name="Dunand C."/>
            <person name="Henrissat B."/>
            <person name="Grigoriev I.V."/>
            <person name="Hibbett D."/>
            <person name="Nagy L.G."/>
            <person name="Martin F.M."/>
        </authorList>
    </citation>
    <scope>NUCLEOTIDE SEQUENCE</scope>
    <source>
        <strain evidence="2">Prilba</strain>
    </source>
</reference>
<accession>A0A9P5TCU9</accession>
<dbReference type="EMBL" id="WHVB01000002">
    <property type="protein sequence ID" value="KAF8485805.1"/>
    <property type="molecule type" value="Genomic_DNA"/>
</dbReference>
<feature type="transmembrane region" description="Helical" evidence="1">
    <location>
        <begin position="46"/>
        <end position="64"/>
    </location>
</feature>
<gene>
    <name evidence="2" type="ORF">DFH94DRAFT_708238</name>
</gene>
<dbReference type="GO" id="GO:0016020">
    <property type="term" value="C:membrane"/>
    <property type="evidence" value="ECO:0007669"/>
    <property type="project" value="TreeGrafter"/>
</dbReference>
<proteinExistence type="predicted"/>
<dbReference type="PANTHER" id="PTHR32251:SF23">
    <property type="entry name" value="3-OXO-5-ALPHA-STEROID 4-DEHYDROGENASE (DUF1295)"/>
    <property type="match status" value="1"/>
</dbReference>
<evidence type="ECO:0000313" key="2">
    <source>
        <dbReference type="EMBL" id="KAF8485805.1"/>
    </source>
</evidence>